<keyword evidence="2" id="KW-0496">Mitochondrion</keyword>
<organism evidence="2">
    <name type="scientific">Quasilineus sinicus</name>
    <dbReference type="NCBI Taxonomy" id="2859485"/>
    <lineage>
        <taxon>Eukaryota</taxon>
        <taxon>Metazoa</taxon>
        <taxon>Spiralia</taxon>
        <taxon>Lophotrochozoa</taxon>
        <taxon>Nemertea</taxon>
        <taxon>Pilidiophora</taxon>
        <taxon>Heteronemertea</taxon>
        <taxon>Lineidae</taxon>
        <taxon>Quasilineus</taxon>
    </lineage>
</organism>
<keyword evidence="1" id="KW-0812">Transmembrane</keyword>
<proteinExistence type="predicted"/>
<keyword evidence="1" id="KW-0472">Membrane</keyword>
<accession>A0A8F5S3N2</accession>
<dbReference type="EMBL" id="MZ274345">
    <property type="protein sequence ID" value="QXO02036.1"/>
    <property type="molecule type" value="Genomic_DNA"/>
</dbReference>
<reference evidence="2" key="1">
    <citation type="submission" date="2021-05" db="EMBL/GenBank/DDBJ databases">
        <title>Characterization of the complete mitogenome of Quasilineus sinicus Gibson, 1990 (Nemertea: Heteronemertea), and its phylogenetic position within Nemertea.</title>
        <authorList>
            <person name="Shen C."/>
        </authorList>
    </citation>
    <scope>NUCLEOTIDE SEQUENCE</scope>
</reference>
<feature type="transmembrane region" description="Helical" evidence="1">
    <location>
        <begin position="79"/>
        <end position="98"/>
    </location>
</feature>
<evidence type="ECO:0000313" key="2">
    <source>
        <dbReference type="EMBL" id="QXO02036.1"/>
    </source>
</evidence>
<evidence type="ECO:0000256" key="1">
    <source>
        <dbReference type="SAM" id="Phobius"/>
    </source>
</evidence>
<feature type="transmembrane region" description="Helical" evidence="1">
    <location>
        <begin position="49"/>
        <end position="72"/>
    </location>
</feature>
<geneLocation type="mitochondrion" evidence="2"/>
<gene>
    <name evidence="2" type="primary">nad6</name>
</gene>
<feature type="transmembrane region" description="Helical" evidence="1">
    <location>
        <begin position="118"/>
        <end position="141"/>
    </location>
</feature>
<protein>
    <submittedName>
        <fullName evidence="2">NADH dehydrogenase subunit 6</fullName>
    </submittedName>
</protein>
<sequence>MSLVFGSGLIFSLLLLFPVMQQAVGFTIVLLVLTGSVSVYLGFVGFLWYGFSLFLIYVGGLLVMFGYVVVLVPNFVFPWSNLLLVAGVGFVVGGVGFYKADFIDVVMDLGVELYSDESFVVVGGLGFVLFLALVCVVKICYFHSGSLRPFVA</sequence>
<name>A0A8F5S3N2_9BILA</name>
<keyword evidence="1" id="KW-1133">Transmembrane helix</keyword>
<dbReference type="AlphaFoldDB" id="A0A8F5S3N2"/>